<dbReference type="EMBL" id="CAMPGE010004249">
    <property type="protein sequence ID" value="CAI2363099.1"/>
    <property type="molecule type" value="Genomic_DNA"/>
</dbReference>
<gene>
    <name evidence="1" type="ORF">ECRASSUSDP1_LOCUS4429</name>
</gene>
<name>A0AAD1UA64_EUPCR</name>
<comment type="caution">
    <text evidence="1">The sequence shown here is derived from an EMBL/GenBank/DDBJ whole genome shotgun (WGS) entry which is preliminary data.</text>
</comment>
<protein>
    <submittedName>
        <fullName evidence="1">Uncharacterized protein</fullName>
    </submittedName>
</protein>
<evidence type="ECO:0000313" key="1">
    <source>
        <dbReference type="EMBL" id="CAI2363099.1"/>
    </source>
</evidence>
<reference evidence="1" key="1">
    <citation type="submission" date="2023-07" db="EMBL/GenBank/DDBJ databases">
        <authorList>
            <consortium name="AG Swart"/>
            <person name="Singh M."/>
            <person name="Singh A."/>
            <person name="Seah K."/>
            <person name="Emmerich C."/>
        </authorList>
    </citation>
    <scope>NUCLEOTIDE SEQUENCE</scope>
    <source>
        <strain evidence="1">DP1</strain>
    </source>
</reference>
<organism evidence="1 2">
    <name type="scientific">Euplotes crassus</name>
    <dbReference type="NCBI Taxonomy" id="5936"/>
    <lineage>
        <taxon>Eukaryota</taxon>
        <taxon>Sar</taxon>
        <taxon>Alveolata</taxon>
        <taxon>Ciliophora</taxon>
        <taxon>Intramacronucleata</taxon>
        <taxon>Spirotrichea</taxon>
        <taxon>Hypotrichia</taxon>
        <taxon>Euplotida</taxon>
        <taxon>Euplotidae</taxon>
        <taxon>Moneuplotes</taxon>
    </lineage>
</organism>
<dbReference type="Proteomes" id="UP001295684">
    <property type="component" value="Unassembled WGS sequence"/>
</dbReference>
<proteinExistence type="predicted"/>
<dbReference type="AlphaFoldDB" id="A0AAD1UA64"/>
<keyword evidence="2" id="KW-1185">Reference proteome</keyword>
<evidence type="ECO:0000313" key="2">
    <source>
        <dbReference type="Proteomes" id="UP001295684"/>
    </source>
</evidence>
<accession>A0AAD1UA64</accession>
<sequence length="77" mass="8939">MILKYRSEILPEGMSNLSGILSDRAILYNNLFSCRETCYFSTGLNCICKTLPKLIVLELLIIYKYLSRSLLCDFLHR</sequence>